<dbReference type="SUPFAM" id="SSF52540">
    <property type="entry name" value="P-loop containing nucleoside triphosphate hydrolases"/>
    <property type="match status" value="1"/>
</dbReference>
<evidence type="ECO:0000259" key="11">
    <source>
        <dbReference type="Pfam" id="PF09547"/>
    </source>
</evidence>
<sequence length="492" mass="55132">MEKVDVFKDIAERTGGDIYLGVVGSVRTGKSTFIKKFMELVVIPNIANEAEKARAKDELPQSAAGKQIMTTEPKFVPNHASTIHVDEGLDVNIRLVDCVGYTVPGATGYEDENGPRMINTPWYEEPIPFQEAAEIGTRKVIQEHSTLGVVITTDGSIGEIPRANYLESEERVINELKEVGKPFIVIINSVRPQHPDTEALRQELMEKHDVPVLALSVESMNEQDINSVLREVLFEFPVHEVNVNLPSWVMVLKEEHWLRQSYEEAVRDTVKDIKRLRDVDRVVGLFGEFEFIDHASLAGIEMGVGVAEIDLYAPDDLYDQILKEVVGVEIRGKDHLLQLMQDFAHAKAEYDQVADALKMVKQTGYGIAAPSISDMSLDEPEIIRQGSRFGVRLKAVAPSIHMIKVDVESEFAPIIGTEKQSEELVRYLMQDFEDNPLSIWNSDIFGRSLNSIVREGIQAKLSLMPENARYKLKETLERIINEGSGGLIAIIL</sequence>
<accession>A0A4Q0VW51</accession>
<dbReference type="EC" id="3.6.1.-" evidence="10"/>
<dbReference type="GO" id="GO:0016887">
    <property type="term" value="F:ATP hydrolysis activity"/>
    <property type="evidence" value="ECO:0007669"/>
    <property type="project" value="InterPro"/>
</dbReference>
<feature type="domain" description="Sporulation stage IV protein A C-terminal" evidence="13">
    <location>
        <begin position="417"/>
        <end position="492"/>
    </location>
</feature>
<evidence type="ECO:0000256" key="10">
    <source>
        <dbReference type="PIRNR" id="PIRNR007466"/>
    </source>
</evidence>
<evidence type="ECO:0000256" key="5">
    <source>
        <dbReference type="ARBA" id="ARBA00022840"/>
    </source>
</evidence>
<dbReference type="FunFam" id="3.40.50.300:FF:000648">
    <property type="entry name" value="Stage IV sporulation protein A"/>
    <property type="match status" value="1"/>
</dbReference>
<feature type="domain" description="Stage IV sporulation protein A ATPase" evidence="11">
    <location>
        <begin position="1"/>
        <end position="237"/>
    </location>
</feature>
<dbReference type="NCBIfam" id="TIGR02836">
    <property type="entry name" value="spore_IV_A"/>
    <property type="match status" value="1"/>
</dbReference>
<dbReference type="InterPro" id="IPR014201">
    <property type="entry name" value="Spore_IV_A"/>
</dbReference>
<dbReference type="AlphaFoldDB" id="A0A4Q0VW51"/>
<evidence type="ECO:0000256" key="2">
    <source>
        <dbReference type="ARBA" id="ARBA00022490"/>
    </source>
</evidence>
<comment type="function">
    <text evidence="10">ATPase. Has a role at an early stage in the morphogenesis of the spore coat.</text>
</comment>
<comment type="subcellular location">
    <subcellularLocation>
        <location evidence="1 10">Cytoplasm</location>
    </subcellularLocation>
</comment>
<evidence type="ECO:0000256" key="6">
    <source>
        <dbReference type="ARBA" id="ARBA00022969"/>
    </source>
</evidence>
<comment type="catalytic activity">
    <reaction evidence="7 10">
        <text>ATP + H2O = ADP + phosphate + H(+)</text>
        <dbReference type="Rhea" id="RHEA:13065"/>
        <dbReference type="ChEBI" id="CHEBI:15377"/>
        <dbReference type="ChEBI" id="CHEBI:15378"/>
        <dbReference type="ChEBI" id="CHEBI:30616"/>
        <dbReference type="ChEBI" id="CHEBI:43474"/>
        <dbReference type="ChEBI" id="CHEBI:456216"/>
    </reaction>
</comment>
<comment type="caution">
    <text evidence="14">The sequence shown here is derived from an EMBL/GenBank/DDBJ whole genome shotgun (WGS) entry which is preliminary data.</text>
</comment>
<name>A0A4Q0VW51_9BACI</name>
<feature type="domain" description="Stage IV sporulation protein A middle" evidence="12">
    <location>
        <begin position="238"/>
        <end position="416"/>
    </location>
</feature>
<evidence type="ECO:0000256" key="7">
    <source>
        <dbReference type="ARBA" id="ARBA00049360"/>
    </source>
</evidence>
<protein>
    <recommendedName>
        <fullName evidence="8 10">Stage IV sporulation protein A</fullName>
        <ecNumber evidence="10">3.6.1.-</ecNumber>
    </recommendedName>
    <alternativeName>
        <fullName evidence="9 10">Coat morphogenetic protein SpoIVA</fullName>
    </alternativeName>
</protein>
<dbReference type="GO" id="GO:0005524">
    <property type="term" value="F:ATP binding"/>
    <property type="evidence" value="ECO:0007669"/>
    <property type="project" value="UniProtKB-KW"/>
</dbReference>
<dbReference type="CDD" id="cd00882">
    <property type="entry name" value="Ras_like_GTPase"/>
    <property type="match status" value="1"/>
</dbReference>
<keyword evidence="15" id="KW-1185">Reference proteome</keyword>
<evidence type="ECO:0000256" key="1">
    <source>
        <dbReference type="ARBA" id="ARBA00004496"/>
    </source>
</evidence>
<dbReference type="EMBL" id="QOUX01000001">
    <property type="protein sequence ID" value="RXJ03937.1"/>
    <property type="molecule type" value="Genomic_DNA"/>
</dbReference>
<dbReference type="GO" id="GO:0042244">
    <property type="term" value="P:spore wall assembly"/>
    <property type="evidence" value="ECO:0007669"/>
    <property type="project" value="UniProtKB-ARBA"/>
</dbReference>
<evidence type="ECO:0000256" key="3">
    <source>
        <dbReference type="ARBA" id="ARBA00022741"/>
    </source>
</evidence>
<dbReference type="OrthoDB" id="9761464at2"/>
<dbReference type="GO" id="GO:0005737">
    <property type="term" value="C:cytoplasm"/>
    <property type="evidence" value="ECO:0007669"/>
    <property type="project" value="UniProtKB-SubCell"/>
</dbReference>
<evidence type="ECO:0000256" key="9">
    <source>
        <dbReference type="ARBA" id="ARBA00082123"/>
    </source>
</evidence>
<gene>
    <name evidence="14" type="primary">spoIVA</name>
    <name evidence="14" type="ORF">DS745_00670</name>
</gene>
<keyword evidence="2 10" id="KW-0963">Cytoplasm</keyword>
<evidence type="ECO:0000259" key="13">
    <source>
        <dbReference type="Pfam" id="PF20439"/>
    </source>
</evidence>
<dbReference type="InterPro" id="IPR027417">
    <property type="entry name" value="P-loop_NTPase"/>
</dbReference>
<dbReference type="InterPro" id="IPR046842">
    <property type="entry name" value="SpoIVA_ATPase"/>
</dbReference>
<dbReference type="Pfam" id="PF20438">
    <property type="entry name" value="SpoIVA_middle"/>
    <property type="match status" value="1"/>
</dbReference>
<keyword evidence="4 10" id="KW-0378">Hydrolase</keyword>
<keyword evidence="6 10" id="KW-0749">Sporulation</keyword>
<proteinExistence type="predicted"/>
<dbReference type="RefSeq" id="WP_129076281.1">
    <property type="nucleotide sequence ID" value="NZ_QOUX01000001.1"/>
</dbReference>
<keyword evidence="5 10" id="KW-0067">ATP-binding</keyword>
<dbReference type="Pfam" id="PF09547">
    <property type="entry name" value="SpoIVA_ATPase"/>
    <property type="match status" value="1"/>
</dbReference>
<keyword evidence="3 10" id="KW-0547">Nucleotide-binding</keyword>
<evidence type="ECO:0000259" key="12">
    <source>
        <dbReference type="Pfam" id="PF20438"/>
    </source>
</evidence>
<dbReference type="InterPro" id="IPR046840">
    <property type="entry name" value="SpoIVA_C"/>
</dbReference>
<evidence type="ECO:0000256" key="8">
    <source>
        <dbReference type="ARBA" id="ARBA00073701"/>
    </source>
</evidence>
<reference evidence="14 15" key="1">
    <citation type="journal article" date="2019" name="Int. J. Syst. Evol. Microbiol.">
        <title>Anaerobacillus alkaliphilus sp. nov., a novel alkaliphilic and moderately halophilic bacterium.</title>
        <authorList>
            <person name="Borsodi A.K."/>
            <person name="Aszalos J.M."/>
            <person name="Bihari P."/>
            <person name="Nagy I."/>
            <person name="Schumann P."/>
            <person name="Sproer C."/>
            <person name="Kovacs A.L."/>
            <person name="Boka K."/>
            <person name="Dobosy P."/>
            <person name="Ovari M."/>
            <person name="Szili-Kovacs T."/>
            <person name="Toth E."/>
        </authorList>
    </citation>
    <scope>NUCLEOTIDE SEQUENCE [LARGE SCALE GENOMIC DNA]</scope>
    <source>
        <strain evidence="14 15">B16-10</strain>
    </source>
</reference>
<dbReference type="PIRSF" id="PIRSF007466">
    <property type="entry name" value="SpoIVA"/>
    <property type="match status" value="1"/>
</dbReference>
<dbReference type="Pfam" id="PF20439">
    <property type="entry name" value="SpoIVA_C"/>
    <property type="match status" value="1"/>
</dbReference>
<dbReference type="Proteomes" id="UP000290649">
    <property type="component" value="Unassembled WGS sequence"/>
</dbReference>
<dbReference type="Gene3D" id="3.40.50.300">
    <property type="entry name" value="P-loop containing nucleotide triphosphate hydrolases"/>
    <property type="match status" value="1"/>
</dbReference>
<evidence type="ECO:0000313" key="15">
    <source>
        <dbReference type="Proteomes" id="UP000290649"/>
    </source>
</evidence>
<dbReference type="InterPro" id="IPR046841">
    <property type="entry name" value="SpoIVA_middle"/>
</dbReference>
<evidence type="ECO:0000256" key="4">
    <source>
        <dbReference type="ARBA" id="ARBA00022801"/>
    </source>
</evidence>
<evidence type="ECO:0000313" key="14">
    <source>
        <dbReference type="EMBL" id="RXJ03937.1"/>
    </source>
</evidence>
<organism evidence="14 15">
    <name type="scientific">Anaerobacillus alkaliphilus</name>
    <dbReference type="NCBI Taxonomy" id="1548597"/>
    <lineage>
        <taxon>Bacteria</taxon>
        <taxon>Bacillati</taxon>
        <taxon>Bacillota</taxon>
        <taxon>Bacilli</taxon>
        <taxon>Bacillales</taxon>
        <taxon>Bacillaceae</taxon>
        <taxon>Anaerobacillus</taxon>
    </lineage>
</organism>